<dbReference type="NCBIfam" id="TIGR01841">
    <property type="entry name" value="phasin"/>
    <property type="match status" value="1"/>
</dbReference>
<dbReference type="InterPro" id="IPR010127">
    <property type="entry name" value="Phasin_subfam-1"/>
</dbReference>
<protein>
    <submittedName>
        <fullName evidence="2">Phasin family protein</fullName>
    </submittedName>
</protein>
<sequence>MVNPQAQFSQAALHGVDTAMRLTQIGLNSAERLFKLQFQAGRALLEEHVRNLHSLTEGAPQELPARINTLAAQTLEQMVNHSRNTYEVLSATQNELTQLVEDQFSQLNRTVISSIDVLAKNAPAGSDAAVNALKSSLAASAAAVNSITKAAHQVAEFTETSVKAATAATADAVKTAANKASTPAA</sequence>
<comment type="caution">
    <text evidence="2">The sequence shown here is derived from an EMBL/GenBank/DDBJ whole genome shotgun (WGS) entry which is preliminary data.</text>
</comment>
<dbReference type="InterPro" id="IPR018968">
    <property type="entry name" value="Phasin"/>
</dbReference>
<evidence type="ECO:0000313" key="3">
    <source>
        <dbReference type="Proteomes" id="UP000247555"/>
    </source>
</evidence>
<dbReference type="OrthoDB" id="5298576at2"/>
<gene>
    <name evidence="2" type="ORF">DFR34_10714</name>
</gene>
<name>A0A318KU91_9NEIS</name>
<proteinExistence type="predicted"/>
<feature type="domain" description="Phasin" evidence="1">
    <location>
        <begin position="7"/>
        <end position="104"/>
    </location>
</feature>
<dbReference type="AlphaFoldDB" id="A0A318KU91"/>
<dbReference type="Proteomes" id="UP000247555">
    <property type="component" value="Unassembled WGS sequence"/>
</dbReference>
<keyword evidence="3" id="KW-1185">Reference proteome</keyword>
<reference evidence="2 3" key="1">
    <citation type="submission" date="2018-05" db="EMBL/GenBank/DDBJ databases">
        <title>Genomic Encyclopedia of Type Strains, Phase IV (KMG-IV): sequencing the most valuable type-strain genomes for metagenomic binning, comparative biology and taxonomic classification.</title>
        <authorList>
            <person name="Goeker M."/>
        </authorList>
    </citation>
    <scope>NUCLEOTIDE SEQUENCE [LARGE SCALE GENOMIC DNA]</scope>
    <source>
        <strain evidence="2 3">DSM 29661</strain>
    </source>
</reference>
<organism evidence="2 3">
    <name type="scientific">Rivihabitans pingtungensis</name>
    <dbReference type="NCBI Taxonomy" id="1054498"/>
    <lineage>
        <taxon>Bacteria</taxon>
        <taxon>Pseudomonadati</taxon>
        <taxon>Pseudomonadota</taxon>
        <taxon>Betaproteobacteria</taxon>
        <taxon>Neisseriales</taxon>
        <taxon>Aquaspirillaceae</taxon>
        <taxon>Rivihabitans</taxon>
    </lineage>
</organism>
<evidence type="ECO:0000259" key="1">
    <source>
        <dbReference type="Pfam" id="PF09361"/>
    </source>
</evidence>
<dbReference type="EMBL" id="QJKI01000007">
    <property type="protein sequence ID" value="PXX79265.1"/>
    <property type="molecule type" value="Genomic_DNA"/>
</dbReference>
<dbReference type="Pfam" id="PF09361">
    <property type="entry name" value="Phasin_2"/>
    <property type="match status" value="1"/>
</dbReference>
<accession>A0A318KU91</accession>
<evidence type="ECO:0000313" key="2">
    <source>
        <dbReference type="EMBL" id="PXX79265.1"/>
    </source>
</evidence>
<dbReference type="RefSeq" id="WP_110390468.1">
    <property type="nucleotide sequence ID" value="NZ_DAIMVG010000008.1"/>
</dbReference>